<evidence type="ECO:0000256" key="1">
    <source>
        <dbReference type="ARBA" id="ARBA00004322"/>
    </source>
</evidence>
<comment type="catalytic activity">
    <reaction evidence="38">
        <text>tetracosanoate + ATP + CoA = tetracosanoyl-CoA + AMP + diphosphate</text>
        <dbReference type="Rhea" id="RHEA:33639"/>
        <dbReference type="ChEBI" id="CHEBI:30616"/>
        <dbReference type="ChEBI" id="CHEBI:31014"/>
        <dbReference type="ChEBI" id="CHEBI:33019"/>
        <dbReference type="ChEBI" id="CHEBI:57287"/>
        <dbReference type="ChEBI" id="CHEBI:65052"/>
        <dbReference type="ChEBI" id="CHEBI:456215"/>
    </reaction>
    <physiologicalReaction direction="left-to-right" evidence="38">
        <dbReference type="Rhea" id="RHEA:33640"/>
    </physiologicalReaction>
</comment>
<dbReference type="GO" id="GO:0006915">
    <property type="term" value="P:apoptotic process"/>
    <property type="evidence" value="ECO:0007669"/>
    <property type="project" value="UniProtKB-KW"/>
</dbReference>
<keyword evidence="22" id="KW-0067">ATP-binding</keyword>
<evidence type="ECO:0000259" key="41">
    <source>
        <dbReference type="Pfam" id="PF00501"/>
    </source>
</evidence>
<feature type="compositionally biased region" description="Basic and acidic residues" evidence="39">
    <location>
        <begin position="1477"/>
        <end position="1488"/>
    </location>
</feature>
<evidence type="ECO:0000256" key="5">
    <source>
        <dbReference type="ARBA" id="ARBA00004642"/>
    </source>
</evidence>
<feature type="compositionally biased region" description="Basic and acidic residues" evidence="39">
    <location>
        <begin position="1334"/>
        <end position="1346"/>
    </location>
</feature>
<feature type="compositionally biased region" description="Polar residues" evidence="39">
    <location>
        <begin position="1323"/>
        <end position="1333"/>
    </location>
</feature>
<evidence type="ECO:0000256" key="25">
    <source>
        <dbReference type="ARBA" id="ARBA00022989"/>
    </source>
</evidence>
<dbReference type="InterPro" id="IPR000873">
    <property type="entry name" value="AMP-dep_synth/lig_dom"/>
</dbReference>
<feature type="region of interest" description="Disordered" evidence="39">
    <location>
        <begin position="829"/>
        <end position="883"/>
    </location>
</feature>
<keyword evidence="25 40" id="KW-1133">Transmembrane helix</keyword>
<feature type="compositionally biased region" description="Polar residues" evidence="39">
    <location>
        <begin position="1586"/>
        <end position="1600"/>
    </location>
</feature>
<evidence type="ECO:0000256" key="36">
    <source>
        <dbReference type="ARBA" id="ARBA00036527"/>
    </source>
</evidence>
<keyword evidence="18 40" id="KW-0812">Transmembrane</keyword>
<evidence type="ECO:0000256" key="14">
    <source>
        <dbReference type="ARBA" id="ARBA00022491"/>
    </source>
</evidence>
<dbReference type="GO" id="GO:0042393">
    <property type="term" value="F:histone binding"/>
    <property type="evidence" value="ECO:0007669"/>
    <property type="project" value="InterPro"/>
</dbReference>
<evidence type="ECO:0000259" key="43">
    <source>
        <dbReference type="Pfam" id="PF20920"/>
    </source>
</evidence>
<gene>
    <name evidence="44" type="ORF">PMEA_00022176</name>
</gene>
<evidence type="ECO:0000256" key="12">
    <source>
        <dbReference type="ARBA" id="ARBA00022475"/>
    </source>
</evidence>
<dbReference type="GO" id="GO:0005730">
    <property type="term" value="C:nucleolus"/>
    <property type="evidence" value="ECO:0007669"/>
    <property type="project" value="UniProtKB-SubCell"/>
</dbReference>
<keyword evidence="21" id="KW-0276">Fatty acid metabolism</keyword>
<feature type="domain" description="Daxx N-terminal Rassf1C-interacting" evidence="42">
    <location>
        <begin position="709"/>
        <end position="781"/>
    </location>
</feature>
<dbReference type="Proteomes" id="UP001159428">
    <property type="component" value="Unassembled WGS sequence"/>
</dbReference>
<evidence type="ECO:0000256" key="30">
    <source>
        <dbReference type="ARBA" id="ARBA00023186"/>
    </source>
</evidence>
<keyword evidence="45" id="KW-1185">Reference proteome</keyword>
<evidence type="ECO:0000256" key="9">
    <source>
        <dbReference type="ARBA" id="ARBA00019298"/>
    </source>
</evidence>
<evidence type="ECO:0000256" key="31">
    <source>
        <dbReference type="ARBA" id="ARBA00023242"/>
    </source>
</evidence>
<dbReference type="GO" id="GO:0005524">
    <property type="term" value="F:ATP binding"/>
    <property type="evidence" value="ECO:0007669"/>
    <property type="project" value="UniProtKB-KW"/>
</dbReference>
<dbReference type="GO" id="GO:0000775">
    <property type="term" value="C:chromosome, centromeric region"/>
    <property type="evidence" value="ECO:0007669"/>
    <property type="project" value="UniProtKB-SubCell"/>
</dbReference>
<comment type="catalytic activity">
    <reaction evidence="33">
        <text>a long-chain fatty acid + ATP + CoA = a long-chain fatty acyl-CoA + AMP + diphosphate</text>
        <dbReference type="Rhea" id="RHEA:15421"/>
        <dbReference type="ChEBI" id="CHEBI:30616"/>
        <dbReference type="ChEBI" id="CHEBI:33019"/>
        <dbReference type="ChEBI" id="CHEBI:57287"/>
        <dbReference type="ChEBI" id="CHEBI:57560"/>
        <dbReference type="ChEBI" id="CHEBI:83139"/>
        <dbReference type="ChEBI" id="CHEBI:456215"/>
        <dbReference type="EC" id="6.2.1.3"/>
    </reaction>
    <physiologicalReaction direction="left-to-right" evidence="33">
        <dbReference type="Rhea" id="RHEA:15422"/>
    </physiologicalReaction>
</comment>
<evidence type="ECO:0000313" key="45">
    <source>
        <dbReference type="Proteomes" id="UP001159428"/>
    </source>
</evidence>
<evidence type="ECO:0000259" key="42">
    <source>
        <dbReference type="Pfam" id="PF03344"/>
    </source>
</evidence>
<dbReference type="NCBIfam" id="NF006134">
    <property type="entry name" value="PRK08279.1"/>
    <property type="match status" value="1"/>
</dbReference>
<keyword evidence="14" id="KW-0678">Repressor</keyword>
<dbReference type="FunFam" id="3.40.50.12780:FF:000005">
    <property type="entry name" value="Solute carrier family 27 member 6"/>
    <property type="match status" value="1"/>
</dbReference>
<evidence type="ECO:0000256" key="27">
    <source>
        <dbReference type="ARBA" id="ARBA00023054"/>
    </source>
</evidence>
<dbReference type="InterPro" id="IPR046378">
    <property type="entry name" value="DAXX_histone-bd"/>
</dbReference>
<evidence type="ECO:0000256" key="35">
    <source>
        <dbReference type="ARBA" id="ARBA00029641"/>
    </source>
</evidence>
<evidence type="ECO:0000256" key="28">
    <source>
        <dbReference type="ARBA" id="ARBA00023136"/>
    </source>
</evidence>
<proteinExistence type="inferred from homology"/>
<keyword evidence="23" id="KW-0832">Ubl conjugation</keyword>
<dbReference type="Gene3D" id="3.40.50.12780">
    <property type="entry name" value="N-terminal domain of ligase-like"/>
    <property type="match status" value="1"/>
</dbReference>
<evidence type="ECO:0000256" key="18">
    <source>
        <dbReference type="ARBA" id="ARBA00022692"/>
    </source>
</evidence>
<dbReference type="GO" id="GO:0005789">
    <property type="term" value="C:endoplasmic reticulum membrane"/>
    <property type="evidence" value="ECO:0007669"/>
    <property type="project" value="TreeGrafter"/>
</dbReference>
<evidence type="ECO:0000256" key="24">
    <source>
        <dbReference type="ARBA" id="ARBA00022853"/>
    </source>
</evidence>
<evidence type="ECO:0000256" key="16">
    <source>
        <dbReference type="ARBA" id="ARBA00022553"/>
    </source>
</evidence>
<evidence type="ECO:0000256" key="20">
    <source>
        <dbReference type="ARBA" id="ARBA00022741"/>
    </source>
</evidence>
<dbReference type="GO" id="GO:0006325">
    <property type="term" value="P:chromatin organization"/>
    <property type="evidence" value="ECO:0007669"/>
    <property type="project" value="UniProtKB-KW"/>
</dbReference>
<evidence type="ECO:0000313" key="44">
    <source>
        <dbReference type="EMBL" id="CAH3037566.1"/>
    </source>
</evidence>
<evidence type="ECO:0000256" key="26">
    <source>
        <dbReference type="ARBA" id="ARBA00023015"/>
    </source>
</evidence>
<comment type="similarity">
    <text evidence="8">Belongs to the DAXX family.</text>
</comment>
<evidence type="ECO:0000256" key="34">
    <source>
        <dbReference type="ARBA" id="ARBA00026121"/>
    </source>
</evidence>
<evidence type="ECO:0000256" key="7">
    <source>
        <dbReference type="ARBA" id="ARBA00006432"/>
    </source>
</evidence>
<dbReference type="Gene3D" id="1.20.58.2170">
    <property type="match status" value="1"/>
</dbReference>
<evidence type="ECO:0000256" key="8">
    <source>
        <dbReference type="ARBA" id="ARBA00008592"/>
    </source>
</evidence>
<evidence type="ECO:0000256" key="19">
    <source>
        <dbReference type="ARBA" id="ARBA00022703"/>
    </source>
</evidence>
<evidence type="ECO:0000256" key="6">
    <source>
        <dbReference type="ARBA" id="ARBA00004651"/>
    </source>
</evidence>
<feature type="region of interest" description="Disordered" evidence="39">
    <location>
        <begin position="1122"/>
        <end position="1193"/>
    </location>
</feature>
<reference evidence="44 45" key="1">
    <citation type="submission" date="2022-05" db="EMBL/GenBank/DDBJ databases">
        <authorList>
            <consortium name="Genoscope - CEA"/>
            <person name="William W."/>
        </authorList>
    </citation>
    <scope>NUCLEOTIDE SEQUENCE [LARGE SCALE GENOMIC DNA]</scope>
</reference>
<keyword evidence="31" id="KW-0539">Nucleus</keyword>
<dbReference type="GO" id="GO:0006355">
    <property type="term" value="P:regulation of DNA-templated transcription"/>
    <property type="evidence" value="ECO:0007669"/>
    <property type="project" value="UniProtKB-ARBA"/>
</dbReference>
<feature type="transmembrane region" description="Helical" evidence="40">
    <location>
        <begin position="15"/>
        <end position="36"/>
    </location>
</feature>
<keyword evidence="11" id="KW-0158">Chromosome</keyword>
<evidence type="ECO:0000256" key="33">
    <source>
        <dbReference type="ARBA" id="ARBA00024484"/>
    </source>
</evidence>
<keyword evidence="26" id="KW-0805">Transcription regulation</keyword>
<keyword evidence="13" id="KW-0963">Cytoplasm</keyword>
<keyword evidence="20" id="KW-0547">Nucleotide-binding</keyword>
<feature type="region of interest" description="Disordered" evidence="39">
    <location>
        <begin position="1581"/>
        <end position="1600"/>
    </location>
</feature>
<dbReference type="GO" id="GO:0005324">
    <property type="term" value="F:long-chain fatty acid transmembrane transporter activity"/>
    <property type="evidence" value="ECO:0007669"/>
    <property type="project" value="TreeGrafter"/>
</dbReference>
<feature type="domain" description="AMP-dependent synthetase/ligase" evidence="41">
    <location>
        <begin position="84"/>
        <end position="395"/>
    </location>
</feature>
<accession>A0AAU9VWB4</accession>
<evidence type="ECO:0000256" key="21">
    <source>
        <dbReference type="ARBA" id="ARBA00022832"/>
    </source>
</evidence>
<keyword evidence="32" id="KW-0137">Centromere</keyword>
<evidence type="ECO:0000256" key="3">
    <source>
        <dbReference type="ARBA" id="ARBA00004584"/>
    </source>
</evidence>
<dbReference type="PANTHER" id="PTHR43107:SF15">
    <property type="entry name" value="FATTY ACID TRANSPORT PROTEIN 3, ISOFORM A"/>
    <property type="match status" value="1"/>
</dbReference>
<comment type="subcellular location">
    <subcellularLocation>
        <location evidence="6">Cell membrane</location>
        <topology evidence="6">Multi-pass membrane protein</topology>
    </subcellularLocation>
    <subcellularLocation>
        <location evidence="3">Chromosome</location>
        <location evidence="3">Centromere</location>
    </subcellularLocation>
    <subcellularLocation>
        <location evidence="2">Cytoplasm</location>
    </subcellularLocation>
    <subcellularLocation>
        <location evidence="1">Nucleus</location>
        <location evidence="1">PML body</location>
    </subcellularLocation>
    <subcellularLocation>
        <location evidence="4">Nucleus</location>
        <location evidence="4">Nucleolus</location>
    </subcellularLocation>
    <subcellularLocation>
        <location evidence="5">Nucleus</location>
        <location evidence="5">Nucleoplasm</location>
    </subcellularLocation>
</comment>
<comment type="similarity">
    <text evidence="7">Belongs to the ATP-dependent AMP-binding enzyme family.</text>
</comment>
<feature type="domain" description="Daxx histone-binding" evidence="43">
    <location>
        <begin position="993"/>
        <end position="1077"/>
    </location>
</feature>
<feature type="region of interest" description="Disordered" evidence="39">
    <location>
        <begin position="1409"/>
        <end position="1429"/>
    </location>
</feature>
<dbReference type="FunFam" id="3.30.300.30:FF:000002">
    <property type="entry name" value="Long-chain fatty acid transport protein 1"/>
    <property type="match status" value="1"/>
</dbReference>
<evidence type="ECO:0000256" key="4">
    <source>
        <dbReference type="ARBA" id="ARBA00004604"/>
    </source>
</evidence>
<keyword evidence="29" id="KW-0804">Transcription</keyword>
<dbReference type="EC" id="6.2.1.3" evidence="34"/>
<keyword evidence="12" id="KW-1003">Cell membrane</keyword>
<evidence type="ECO:0000256" key="15">
    <source>
        <dbReference type="ARBA" id="ARBA00022499"/>
    </source>
</evidence>
<feature type="compositionally biased region" description="Polar residues" evidence="39">
    <location>
        <begin position="1297"/>
        <end position="1311"/>
    </location>
</feature>
<dbReference type="EMBL" id="CALNXJ010000004">
    <property type="protein sequence ID" value="CAH3037566.1"/>
    <property type="molecule type" value="Genomic_DNA"/>
</dbReference>
<dbReference type="GO" id="GO:0005886">
    <property type="term" value="C:plasma membrane"/>
    <property type="evidence" value="ECO:0007669"/>
    <property type="project" value="UniProtKB-SubCell"/>
</dbReference>
<feature type="region of interest" description="Disordered" evidence="39">
    <location>
        <begin position="1475"/>
        <end position="1497"/>
    </location>
</feature>
<dbReference type="Pfam" id="PF20920">
    <property type="entry name" value="DAXX_hist_bd"/>
    <property type="match status" value="1"/>
</dbReference>
<keyword evidence="19" id="KW-0053">Apoptosis</keyword>
<feature type="compositionally biased region" description="Basic and acidic residues" evidence="39">
    <location>
        <begin position="1174"/>
        <end position="1184"/>
    </location>
</feature>
<feature type="region of interest" description="Disordered" evidence="39">
    <location>
        <begin position="1084"/>
        <end position="1105"/>
    </location>
</feature>
<dbReference type="InterPro" id="IPR042099">
    <property type="entry name" value="ANL_N_sf"/>
</dbReference>
<dbReference type="PROSITE" id="PS00455">
    <property type="entry name" value="AMP_BINDING"/>
    <property type="match status" value="1"/>
</dbReference>
<feature type="region of interest" description="Disordered" evidence="39">
    <location>
        <begin position="1261"/>
        <end position="1371"/>
    </location>
</feature>
<evidence type="ECO:0000256" key="22">
    <source>
        <dbReference type="ARBA" id="ARBA00022840"/>
    </source>
</evidence>
<dbReference type="InterPro" id="IPR020845">
    <property type="entry name" value="AMP-binding_CS"/>
</dbReference>
<evidence type="ECO:0000256" key="13">
    <source>
        <dbReference type="ARBA" id="ARBA00022490"/>
    </source>
</evidence>
<dbReference type="SUPFAM" id="SSF56801">
    <property type="entry name" value="Acetyl-CoA synthetase-like"/>
    <property type="match status" value="1"/>
</dbReference>
<organism evidence="44 45">
    <name type="scientific">Pocillopora meandrina</name>
    <dbReference type="NCBI Taxonomy" id="46732"/>
    <lineage>
        <taxon>Eukaryota</taxon>
        <taxon>Metazoa</taxon>
        <taxon>Cnidaria</taxon>
        <taxon>Anthozoa</taxon>
        <taxon>Hexacorallia</taxon>
        <taxon>Scleractinia</taxon>
        <taxon>Astrocoeniina</taxon>
        <taxon>Pocilloporidae</taxon>
        <taxon>Pocillopora</taxon>
    </lineage>
</organism>
<evidence type="ECO:0000256" key="29">
    <source>
        <dbReference type="ARBA" id="ARBA00023163"/>
    </source>
</evidence>
<dbReference type="InterPro" id="IPR046426">
    <property type="entry name" value="DAXX_histone-bd_sf"/>
</dbReference>
<dbReference type="Pfam" id="PF03344">
    <property type="entry name" value="Daxx"/>
    <property type="match status" value="1"/>
</dbReference>
<evidence type="ECO:0000256" key="32">
    <source>
        <dbReference type="ARBA" id="ARBA00023328"/>
    </source>
</evidence>
<evidence type="ECO:0000256" key="40">
    <source>
        <dbReference type="SAM" id="Phobius"/>
    </source>
</evidence>
<keyword evidence="28 40" id="KW-0472">Membrane</keyword>
<evidence type="ECO:0000256" key="17">
    <source>
        <dbReference type="ARBA" id="ARBA00022598"/>
    </source>
</evidence>
<keyword evidence="15" id="KW-1017">Isopeptide bond</keyword>
<comment type="catalytic activity">
    <reaction evidence="36">
        <text>a very long-chain fatty acid + ATP + CoA = a very long-chain fatty acyl-CoA + AMP + diphosphate</text>
        <dbReference type="Rhea" id="RHEA:54536"/>
        <dbReference type="ChEBI" id="CHEBI:30616"/>
        <dbReference type="ChEBI" id="CHEBI:33019"/>
        <dbReference type="ChEBI" id="CHEBI:57287"/>
        <dbReference type="ChEBI" id="CHEBI:58950"/>
        <dbReference type="ChEBI" id="CHEBI:138261"/>
        <dbReference type="ChEBI" id="CHEBI:456215"/>
    </reaction>
    <physiologicalReaction direction="left-to-right" evidence="36">
        <dbReference type="Rhea" id="RHEA:54537"/>
    </physiologicalReaction>
</comment>
<keyword evidence="10" id="KW-0813">Transport</keyword>
<evidence type="ECO:0000256" key="2">
    <source>
        <dbReference type="ARBA" id="ARBA00004496"/>
    </source>
</evidence>
<dbReference type="PANTHER" id="PTHR43107">
    <property type="entry name" value="LONG-CHAIN FATTY ACID TRANSPORT PROTEIN"/>
    <property type="match status" value="1"/>
</dbReference>
<dbReference type="GO" id="GO:0004467">
    <property type="term" value="F:long-chain fatty acid-CoA ligase activity"/>
    <property type="evidence" value="ECO:0007669"/>
    <property type="project" value="UniProtKB-EC"/>
</dbReference>
<dbReference type="Pfam" id="PF00501">
    <property type="entry name" value="AMP-binding"/>
    <property type="match status" value="1"/>
</dbReference>
<dbReference type="GO" id="GO:0044539">
    <property type="term" value="P:long-chain fatty acid import into cell"/>
    <property type="evidence" value="ECO:0007669"/>
    <property type="project" value="TreeGrafter"/>
</dbReference>
<dbReference type="GO" id="GO:0016605">
    <property type="term" value="C:PML body"/>
    <property type="evidence" value="ECO:0007669"/>
    <property type="project" value="UniProtKB-SubCell"/>
</dbReference>
<sequence length="1651" mass="184428">MAYTWPVVVAGISFVIYYTRLSWLLFPCLLFGAFLASGGKSFPRVFFRTILRDLRVVYLVAKISIRVKRIQKKGNVTVADLFRGTVSKHPGKAAFIFEQTTWTFQDVEDFSNRIGNYFKSQGYKKGDVVAVFLHSCPEFVCIWLGLSKIGVITALINNNLRLESLKHCISAADPRAVIFGSDLSVAVRDVRSQLSKDVELYNFGTSPCSEASAKSLLRELERSPLKPPPADETQMFEDALMYIYTSGTTGYPKAAVITHQRFFRFSCVPSLYNITSKDIMYCTLPLYHSGGGALGVGACLLQGVTLVLRKKFSASKFWEECIEHKVTVIQYIGELCRYLLAQPYSPSEKQHSVRVAFGNGLRPQIWNEFQSRFGISKIGELYGSTEGNVAFFNIDYTPCACGFVSVIFPKLLPFYFIKVDPVTGELLRDKNGLAIQANTGEPGLVVGKIVKERGITFDGYLNQQETAKKIGHNIFKKGDVYFLTGDLLIKDEYGYVYFHDRIGDTFRWRGENVSTAEVEAIMSNILSLRDVVVYGVKIPGTEGRAGMAAIADPHNKGIDLSSLVQGLKEKLPIYAHPIFLRIILGDVSLTGTFKLQKTKLRQEGFDVGVVKDKLFYFDSQVKQYVDLDEGKYAKILEKLNYLFVLSHQPSTTVSNYRNLPPLFICIYVWLTHMTTIIFKREFNMADRQNTSGNETILVSSGDEDEDEDVEGLFKEFVSKVERCVDQNDVVLFLKLKFAEARSEFVSSVKFKNALKWRTREMNKSNGYIYTGDICKLLLPDSKVDNVDEKANDVHFAGNGQAVSPFTRVEGDVNRAIELTVVDSEPGYLTTDKGAKLPETAVPSTSSTSSIQPPSSGIVNGRINEKKRQMASPSKQPLTPRKRKKLVKRMELKLKNLAERIQILNQAELSLDEMDMSDSTYIQECRLKEKFNQIWNKICRVQGKPPNTGRVTEKEVKCPTTGLPGIDHAIKKFIRNKKGRFPDKFDISNVVQEANKKYGLKLSTQALNEVSDEVFMCIGNILQKRRKRDFNFNFGCHLTDDCNASNDPAINDSALRKKLEENKKVNKKNLDEVFTKFVRYGRMKAHDSTSTSSSSDVEEERPDKSDRVTMKKRFSCISVTQSSDSSENECNDFGLTEGMNDSTKKIRREEGFDDDESDLQNFSMKSPHQLRGKKKETETETKLDIENNTPLQSNDRNLWENSAIVELPTSALSECNEICVEHKKIVKMDGASQPSVVEILEQTGSSGKENTLPDQPIVIAPERINNSAVSTNQQPNNSTPKSDRYIVSASKEDLTTKPVETSYKSSVTNNSPGHVISSVDDLSLQETKPSSSTKSDSHVITVDKEDLTTEPEETFPESKESSTSSSHKVSNIDNSSLHLTKSSLSSVKSDPNVITLIEKELAAKLVETLSESQETSTSPSQVISSSEDSSVQDTKSFLRPVLSTIKDFDDKAQDVIGNVTGSSFHSDVDNEEVVAGKSPKENGFHDDAPKSTPSRKRKGVNFTLSPLTVNIKPISIKGHRIFPKKRKAENGLLDFESPLKSFREATLEIRGNQPSSSCNLPEAINSKLNFDCNNRLSKIEKDEPSVSFANSPPDQSINSDKSGIEATASKRLLLSLNKTGRNSPIKKQETSERTVISIVLSDDDDSDCEIIK</sequence>
<dbReference type="InterPro" id="IPR031333">
    <property type="entry name" value="Daxx_N"/>
</dbReference>
<name>A0AAU9VWB4_9CNID</name>
<evidence type="ECO:0000256" key="23">
    <source>
        <dbReference type="ARBA" id="ARBA00022843"/>
    </source>
</evidence>
<evidence type="ECO:0000256" key="37">
    <source>
        <dbReference type="ARBA" id="ARBA00041297"/>
    </source>
</evidence>
<keyword evidence="16" id="KW-0597">Phosphoprotein</keyword>
<comment type="caution">
    <text evidence="44">The sequence shown here is derived from an EMBL/GenBank/DDBJ whole genome shotgun (WGS) entry which is preliminary data.</text>
</comment>
<keyword evidence="21" id="KW-0443">Lipid metabolism</keyword>
<keyword evidence="24" id="KW-0156">Chromatin regulator</keyword>
<dbReference type="Gene3D" id="3.30.300.30">
    <property type="match status" value="1"/>
</dbReference>
<feature type="compositionally biased region" description="Polar residues" evidence="39">
    <location>
        <begin position="1263"/>
        <end position="1279"/>
    </location>
</feature>
<keyword evidence="17" id="KW-0436">Ligase</keyword>
<dbReference type="InterPro" id="IPR045851">
    <property type="entry name" value="AMP-bd_C_sf"/>
</dbReference>
<keyword evidence="27" id="KW-0175">Coiled coil</keyword>
<keyword evidence="30" id="KW-0143">Chaperone</keyword>
<evidence type="ECO:0000256" key="10">
    <source>
        <dbReference type="ARBA" id="ARBA00022448"/>
    </source>
</evidence>
<feature type="compositionally biased region" description="Low complexity" evidence="39">
    <location>
        <begin position="842"/>
        <end position="855"/>
    </location>
</feature>
<dbReference type="Gene3D" id="1.10.8.810">
    <property type="entry name" value="Daxx helical bundle domain"/>
    <property type="match status" value="1"/>
</dbReference>
<evidence type="ECO:0000256" key="38">
    <source>
        <dbReference type="ARBA" id="ARBA00048666"/>
    </source>
</evidence>
<evidence type="ECO:0000256" key="11">
    <source>
        <dbReference type="ARBA" id="ARBA00022454"/>
    </source>
</evidence>
<evidence type="ECO:0000256" key="39">
    <source>
        <dbReference type="SAM" id="MobiDB-lite"/>
    </source>
</evidence>
<protein>
    <recommendedName>
        <fullName evidence="9">Death domain-associated protein 6</fullName>
        <ecNumber evidence="34">6.2.1.3</ecNumber>
    </recommendedName>
    <alternativeName>
        <fullName evidence="35">Daxx</fullName>
    </alternativeName>
    <alternativeName>
        <fullName evidence="37">Long-chain-fatty-acid--CoA ligase</fullName>
    </alternativeName>
</protein>
<dbReference type="InterPro" id="IPR038298">
    <property type="entry name" value="Daxx_N_sf"/>
</dbReference>